<comment type="caution">
    <text evidence="2">The sequence shown here is derived from an EMBL/GenBank/DDBJ whole genome shotgun (WGS) entry which is preliminary data.</text>
</comment>
<protein>
    <submittedName>
        <fullName evidence="2">Transposase</fullName>
    </submittedName>
</protein>
<evidence type="ECO:0000313" key="3">
    <source>
        <dbReference type="Proteomes" id="UP001518990"/>
    </source>
</evidence>
<dbReference type="Pfam" id="PF01609">
    <property type="entry name" value="DDE_Tnp_1"/>
    <property type="match status" value="1"/>
</dbReference>
<organism evidence="2 3">
    <name type="scientific">Roseomonas marmotae</name>
    <dbReference type="NCBI Taxonomy" id="2768161"/>
    <lineage>
        <taxon>Bacteria</taxon>
        <taxon>Pseudomonadati</taxon>
        <taxon>Pseudomonadota</taxon>
        <taxon>Alphaproteobacteria</taxon>
        <taxon>Acetobacterales</taxon>
        <taxon>Roseomonadaceae</taxon>
        <taxon>Roseomonas</taxon>
    </lineage>
</organism>
<dbReference type="InterPro" id="IPR002559">
    <property type="entry name" value="Transposase_11"/>
</dbReference>
<proteinExistence type="predicted"/>
<sequence>MRELDRRGSGCCRGPIFPHLIIGAVTGVGPSQDSPDFTPALRQAAAIIALDTVLADAGHDAEHNHRLCRDELDIKRSIIALNRRNFGRRWPKTLQRGTLHKHFSRAHYHQRWHIESGFS</sequence>
<keyword evidence="3" id="KW-1185">Reference proteome</keyword>
<accession>A0ABS3KBK7</accession>
<dbReference type="Proteomes" id="UP001518990">
    <property type="component" value="Unassembled WGS sequence"/>
</dbReference>
<evidence type="ECO:0000313" key="2">
    <source>
        <dbReference type="EMBL" id="MBO1073731.1"/>
    </source>
</evidence>
<dbReference type="EMBL" id="JACTNF010000003">
    <property type="protein sequence ID" value="MBO1073731.1"/>
    <property type="molecule type" value="Genomic_DNA"/>
</dbReference>
<gene>
    <name evidence="2" type="ORF">IAI60_03830</name>
</gene>
<feature type="domain" description="Transposase IS4-like" evidence="1">
    <location>
        <begin position="19"/>
        <end position="119"/>
    </location>
</feature>
<dbReference type="RefSeq" id="WP_207445328.1">
    <property type="nucleotide sequence ID" value="NZ_CP061091.1"/>
</dbReference>
<evidence type="ECO:0000259" key="1">
    <source>
        <dbReference type="Pfam" id="PF01609"/>
    </source>
</evidence>
<name>A0ABS3KBK7_9PROT</name>
<reference evidence="2 3" key="1">
    <citation type="submission" date="2020-09" db="EMBL/GenBank/DDBJ databases">
        <title>Roseomonas.</title>
        <authorList>
            <person name="Zhu W."/>
        </authorList>
    </citation>
    <scope>NUCLEOTIDE SEQUENCE [LARGE SCALE GENOMIC DNA]</scope>
    <source>
        <strain evidence="2 3">1311</strain>
    </source>
</reference>